<keyword evidence="2" id="KW-1185">Reference proteome</keyword>
<dbReference type="AlphaFoldDB" id="A0A2A2JXL1"/>
<accession>A0A2A2JXL1</accession>
<protein>
    <submittedName>
        <fullName evidence="1">Uncharacterized protein</fullName>
    </submittedName>
</protein>
<reference evidence="1 2" key="1">
    <citation type="journal article" date="2017" name="Curr. Biol.">
        <title>Genome architecture and evolution of a unichromosomal asexual nematode.</title>
        <authorList>
            <person name="Fradin H."/>
            <person name="Zegar C."/>
            <person name="Gutwein M."/>
            <person name="Lucas J."/>
            <person name="Kovtun M."/>
            <person name="Corcoran D."/>
            <person name="Baugh L.R."/>
            <person name="Kiontke K."/>
            <person name="Gunsalus K."/>
            <person name="Fitch D.H."/>
            <person name="Piano F."/>
        </authorList>
    </citation>
    <scope>NUCLEOTIDE SEQUENCE [LARGE SCALE GENOMIC DNA]</scope>
    <source>
        <strain evidence="1">PF1309</strain>
    </source>
</reference>
<sequence length="233" mass="25195">MTGMRIAAPGTPRRMSQVSAADFTAGTSHAILAYLLRVGRADCPDVRSLREARHDLVKGVQVNGEVAVVRVGRTQGGKIGVDAAERGAVHEAGDGREKREASGFSLCPLLLHRRCCDGTSFFNLRRGEDREIGHELGTRCLAQRAIREDRPSVLIKQPVALRLEEDAEIACPIGGRELRRLCCRCHLGACGVGDAATTNPAGWLALKPLVTRPCRRVLAATVARPIDAHRALR</sequence>
<comment type="caution">
    <text evidence="1">The sequence shown here is derived from an EMBL/GenBank/DDBJ whole genome shotgun (WGS) entry which is preliminary data.</text>
</comment>
<organism evidence="1 2">
    <name type="scientific">Diploscapter pachys</name>
    <dbReference type="NCBI Taxonomy" id="2018661"/>
    <lineage>
        <taxon>Eukaryota</taxon>
        <taxon>Metazoa</taxon>
        <taxon>Ecdysozoa</taxon>
        <taxon>Nematoda</taxon>
        <taxon>Chromadorea</taxon>
        <taxon>Rhabditida</taxon>
        <taxon>Rhabditina</taxon>
        <taxon>Rhabditomorpha</taxon>
        <taxon>Rhabditoidea</taxon>
        <taxon>Rhabditidae</taxon>
        <taxon>Diploscapter</taxon>
    </lineage>
</organism>
<proteinExistence type="predicted"/>
<gene>
    <name evidence="1" type="ORF">WR25_15774</name>
</gene>
<name>A0A2A2JXL1_9BILA</name>
<dbReference type="EMBL" id="LIAE01010104">
    <property type="protein sequence ID" value="PAV66393.1"/>
    <property type="molecule type" value="Genomic_DNA"/>
</dbReference>
<dbReference type="Proteomes" id="UP000218231">
    <property type="component" value="Unassembled WGS sequence"/>
</dbReference>
<evidence type="ECO:0000313" key="2">
    <source>
        <dbReference type="Proteomes" id="UP000218231"/>
    </source>
</evidence>
<evidence type="ECO:0000313" key="1">
    <source>
        <dbReference type="EMBL" id="PAV66393.1"/>
    </source>
</evidence>